<evidence type="ECO:0000256" key="16">
    <source>
        <dbReference type="SAM" id="MobiDB-lite"/>
    </source>
</evidence>
<dbReference type="PROSITE" id="PS50237">
    <property type="entry name" value="HECT"/>
    <property type="match status" value="1"/>
</dbReference>
<dbReference type="Proteomes" id="UP000572268">
    <property type="component" value="Unassembled WGS sequence"/>
</dbReference>
<feature type="compositionally biased region" description="Basic and acidic residues" evidence="16">
    <location>
        <begin position="151"/>
        <end position="163"/>
    </location>
</feature>
<evidence type="ECO:0000256" key="6">
    <source>
        <dbReference type="ARBA" id="ARBA00022786"/>
    </source>
</evidence>
<feature type="compositionally biased region" description="Polar residues" evidence="16">
    <location>
        <begin position="1"/>
        <end position="10"/>
    </location>
</feature>
<dbReference type="SUPFAM" id="SSF48403">
    <property type="entry name" value="Ankyrin repeat"/>
    <property type="match status" value="1"/>
</dbReference>
<dbReference type="PROSITE" id="PS50297">
    <property type="entry name" value="ANK_REP_REGION"/>
    <property type="match status" value="1"/>
</dbReference>
<evidence type="ECO:0000259" key="17">
    <source>
        <dbReference type="PROSITE" id="PS50237"/>
    </source>
</evidence>
<feature type="region of interest" description="Disordered" evidence="16">
    <location>
        <begin position="81"/>
        <end position="163"/>
    </location>
</feature>
<feature type="compositionally biased region" description="Acidic residues" evidence="16">
    <location>
        <begin position="219"/>
        <end position="241"/>
    </location>
</feature>
<evidence type="ECO:0000313" key="18">
    <source>
        <dbReference type="EMBL" id="KAF4673364.1"/>
    </source>
</evidence>
<evidence type="ECO:0000256" key="1">
    <source>
        <dbReference type="ARBA" id="ARBA00000885"/>
    </source>
</evidence>
<keyword evidence="7" id="KW-0256">Endoplasmic reticulum</keyword>
<dbReference type="InterPro" id="IPR035983">
    <property type="entry name" value="Hect_E3_ubiquitin_ligase"/>
</dbReference>
<dbReference type="PANTHER" id="PTHR11254">
    <property type="entry name" value="HECT DOMAIN UBIQUITIN-PROTEIN LIGASE"/>
    <property type="match status" value="1"/>
</dbReference>
<feature type="region of interest" description="Disordered" evidence="16">
    <location>
        <begin position="1"/>
        <end position="69"/>
    </location>
</feature>
<evidence type="ECO:0000256" key="11">
    <source>
        <dbReference type="ARBA" id="ARBA00040370"/>
    </source>
</evidence>
<dbReference type="InterPro" id="IPR036770">
    <property type="entry name" value="Ankyrin_rpt-contain_sf"/>
</dbReference>
<evidence type="ECO:0000256" key="9">
    <source>
        <dbReference type="ARBA" id="ARBA00023306"/>
    </source>
</evidence>
<dbReference type="EMBL" id="JABANN010000052">
    <property type="protein sequence ID" value="KAF4673364.1"/>
    <property type="molecule type" value="Genomic_DNA"/>
</dbReference>
<accession>A0A7J6MPC6</accession>
<feature type="repeat" description="ANK" evidence="14">
    <location>
        <begin position="521"/>
        <end position="553"/>
    </location>
</feature>
<evidence type="ECO:0000256" key="14">
    <source>
        <dbReference type="PROSITE-ProRule" id="PRU00023"/>
    </source>
</evidence>
<feature type="compositionally biased region" description="Acidic residues" evidence="16">
    <location>
        <begin position="84"/>
        <end position="93"/>
    </location>
</feature>
<feature type="region of interest" description="Disordered" evidence="16">
    <location>
        <begin position="215"/>
        <end position="258"/>
    </location>
</feature>
<dbReference type="InterPro" id="IPR050409">
    <property type="entry name" value="E3_ubiq-protein_ligase"/>
</dbReference>
<sequence>MSDAETSLRQSPRLARKKLSAASPAAAAVTPAKPSRGRAATPSTRATSPPVRNHRGRLSEGVEESPYAKIRLKRQATLRQSYLDESDSDEEASTADREDKRAGKRRRFRNNFRVDEEESSTEESQEQSEEGRVGAAGGSESEDSDMVVDPAAHRREVERRKLREHEASLTRKLFGMRSAASVESEEEDNYDGVGVASPTRFAACPRLNATLFDTSSVEGSEESEADSDDSFLVPDDDEEEVSPTPMQVKGPRSMEEQPRWADTIPRHWAVWFRKEEIANPSEEEAAREVARCILGRAKVRQKGSETSPLEKACSPDLDDSRDFWSGQTTTVLTASHGPHRRSVLHALAMRDTAGVRNILWELRGTCTSIAPARLRDRFGLTPLHLVAMNPSFDAKGVREFLSVFSPSLQFEVDKEYRSTALQLALLRPGDAVFAAALLGAVKGSERRRLLKSRAFAERRSAVLIAAAEKSVEKLSILRPADYTELDGQGNSALHLAAGCPATVRYLVKYGNCGFNCVVKETGVTPLHMAAVEGSALGVAQLIELGADVQKCDKSGWPPLLYALQCVESEDAGADAVEVLLRHDTAQPGFPQLSVIKDLLKKDPNRARPRVARLMRFVCERPPFFKMLNDFLRPRLELLLPGQPLAYILRARSAEPFAAALDMENKMKLLAMSVRQGHPPFVPVMKFICLRGPFFLQETVKRVLSFDSNQMRWGNLSVSWYKERGSCLGPEREMWTCIFDELPDFAFERSDDGRLLLPRRDADLDVFVGIGRLLALALLHGVGIRLPLHRSVVEALKKPDPFDPPEMEELWEWLSVWSPTFHSSMKYLQDNDLTGLEEDLCLPCGEDDKEGYILGQVTDKVYRPGPAAALKRGMRDVLKSYELKLFSSDELAVILHSGGDKPLDLADWQAHTHYEGYDASSPQILWFWKLLRGLSDGEARLVLLFATGLTSVPVGGFAQLRSLGNASAGFRIVRTTIGDPLCPDLPRASTCFNQLTLPSYNNEKTLCMKLMTAARLGSKGFEFAWTSSGVKELRNGDNPMLFSH</sequence>
<dbReference type="SUPFAM" id="SSF56204">
    <property type="entry name" value="Hect, E3 ligase catalytic domain"/>
    <property type="match status" value="1"/>
</dbReference>
<dbReference type="SMART" id="SM00119">
    <property type="entry name" value="HECTc"/>
    <property type="match status" value="1"/>
</dbReference>
<keyword evidence="5" id="KW-0808">Transferase</keyword>
<evidence type="ECO:0000256" key="2">
    <source>
        <dbReference type="ARBA" id="ARBA00004240"/>
    </source>
</evidence>
<keyword evidence="6 15" id="KW-0833">Ubl conjugation pathway</keyword>
<dbReference type="Gene3D" id="1.25.40.20">
    <property type="entry name" value="Ankyrin repeat-containing domain"/>
    <property type="match status" value="1"/>
</dbReference>
<dbReference type="InterPro" id="IPR000569">
    <property type="entry name" value="HECT_dom"/>
</dbReference>
<comment type="catalytic activity">
    <reaction evidence="1">
        <text>S-ubiquitinyl-[E2 ubiquitin-conjugating enzyme]-L-cysteine + [acceptor protein]-L-lysine = [E2 ubiquitin-conjugating enzyme]-L-cysteine + N(6)-ubiquitinyl-[acceptor protein]-L-lysine.</text>
        <dbReference type="EC" id="2.3.2.26"/>
    </reaction>
</comment>
<proteinExistence type="predicted"/>
<feature type="active site" description="Glycyl thioester intermediate" evidence="15">
    <location>
        <position position="990"/>
    </location>
</feature>
<name>A0A7J6MPC6_PEROL</name>
<dbReference type="GO" id="GO:0032580">
    <property type="term" value="C:Golgi cisterna membrane"/>
    <property type="evidence" value="ECO:0007669"/>
    <property type="project" value="UniProtKB-SubCell"/>
</dbReference>
<keyword evidence="14" id="KW-0040">ANK repeat</keyword>
<evidence type="ECO:0000256" key="13">
    <source>
        <dbReference type="ARBA" id="ARBA00042378"/>
    </source>
</evidence>
<dbReference type="Gene3D" id="3.90.1750.10">
    <property type="entry name" value="Hect, E3 ligase catalytic domains"/>
    <property type="match status" value="1"/>
</dbReference>
<gene>
    <name evidence="18" type="ORF">FOL46_007404</name>
</gene>
<dbReference type="InterPro" id="IPR002110">
    <property type="entry name" value="Ankyrin_rpt"/>
</dbReference>
<dbReference type="EC" id="2.3.2.26" evidence="4"/>
<dbReference type="GO" id="GO:0043161">
    <property type="term" value="P:proteasome-mediated ubiquitin-dependent protein catabolic process"/>
    <property type="evidence" value="ECO:0007669"/>
    <property type="project" value="TreeGrafter"/>
</dbReference>
<comment type="caution">
    <text evidence="18">The sequence shown here is derived from an EMBL/GenBank/DDBJ whole genome shotgun (WGS) entry which is preliminary data.</text>
</comment>
<dbReference type="Pfam" id="PF00023">
    <property type="entry name" value="Ank"/>
    <property type="match status" value="1"/>
</dbReference>
<dbReference type="GO" id="GO:0005783">
    <property type="term" value="C:endoplasmic reticulum"/>
    <property type="evidence" value="ECO:0007669"/>
    <property type="project" value="UniProtKB-SubCell"/>
</dbReference>
<dbReference type="PANTHER" id="PTHR11254:SF429">
    <property type="entry name" value="E3 UBIQUITIN-PROTEIN LIGASE SU(DX)"/>
    <property type="match status" value="1"/>
</dbReference>
<evidence type="ECO:0000256" key="10">
    <source>
        <dbReference type="ARBA" id="ARBA00037859"/>
    </source>
</evidence>
<dbReference type="AlphaFoldDB" id="A0A7J6MPC6"/>
<evidence type="ECO:0000256" key="12">
    <source>
        <dbReference type="ARBA" id="ARBA00041409"/>
    </source>
</evidence>
<feature type="domain" description="HECT" evidence="17">
    <location>
        <begin position="868"/>
        <end position="1023"/>
    </location>
</feature>
<dbReference type="PROSITE" id="PS50088">
    <property type="entry name" value="ANK_REPEAT"/>
    <property type="match status" value="1"/>
</dbReference>
<dbReference type="GO" id="GO:0061630">
    <property type="term" value="F:ubiquitin protein ligase activity"/>
    <property type="evidence" value="ECO:0007669"/>
    <property type="project" value="UniProtKB-EC"/>
</dbReference>
<evidence type="ECO:0000256" key="4">
    <source>
        <dbReference type="ARBA" id="ARBA00012485"/>
    </source>
</evidence>
<keyword evidence="8" id="KW-0333">Golgi apparatus</keyword>
<organism evidence="18 19">
    <name type="scientific">Perkinsus olseni</name>
    <name type="common">Perkinsus atlanticus</name>
    <dbReference type="NCBI Taxonomy" id="32597"/>
    <lineage>
        <taxon>Eukaryota</taxon>
        <taxon>Sar</taxon>
        <taxon>Alveolata</taxon>
        <taxon>Perkinsozoa</taxon>
        <taxon>Perkinsea</taxon>
        <taxon>Perkinsida</taxon>
        <taxon>Perkinsidae</taxon>
        <taxon>Perkinsus</taxon>
    </lineage>
</organism>
<feature type="compositionally biased region" description="Acidic residues" evidence="16">
    <location>
        <begin position="115"/>
        <end position="128"/>
    </location>
</feature>
<dbReference type="Gene3D" id="3.30.2410.10">
    <property type="entry name" value="Hect, E3 ligase catalytic domain"/>
    <property type="match status" value="1"/>
</dbReference>
<evidence type="ECO:0000256" key="8">
    <source>
        <dbReference type="ARBA" id="ARBA00023034"/>
    </source>
</evidence>
<dbReference type="GO" id="GO:0016567">
    <property type="term" value="P:protein ubiquitination"/>
    <property type="evidence" value="ECO:0007669"/>
    <property type="project" value="TreeGrafter"/>
</dbReference>
<evidence type="ECO:0000256" key="15">
    <source>
        <dbReference type="PROSITE-ProRule" id="PRU00104"/>
    </source>
</evidence>
<dbReference type="Pfam" id="PF00632">
    <property type="entry name" value="HECT"/>
    <property type="match status" value="1"/>
</dbReference>
<evidence type="ECO:0000256" key="7">
    <source>
        <dbReference type="ARBA" id="ARBA00022824"/>
    </source>
</evidence>
<reference evidence="18 19" key="1">
    <citation type="submission" date="2020-04" db="EMBL/GenBank/DDBJ databases">
        <title>Perkinsus olseni comparative genomics.</title>
        <authorList>
            <person name="Bogema D.R."/>
        </authorList>
    </citation>
    <scope>NUCLEOTIDE SEQUENCE [LARGE SCALE GENOMIC DNA]</scope>
    <source>
        <strain evidence="18">ATCC PRA-31</strain>
    </source>
</reference>
<comment type="subcellular location">
    <subcellularLocation>
        <location evidence="2">Endoplasmic reticulum</location>
    </subcellularLocation>
    <subcellularLocation>
        <location evidence="10">Golgi apparatus</location>
        <location evidence="10">Golgi stack membrane</location>
    </subcellularLocation>
</comment>
<dbReference type="SMART" id="SM00248">
    <property type="entry name" value="ANK"/>
    <property type="match status" value="5"/>
</dbReference>
<keyword evidence="9" id="KW-0131">Cell cycle</keyword>
<protein>
    <recommendedName>
        <fullName evidence="11">E3 ubiquitin-protein ligase HACE1</fullName>
        <ecNumber evidence="4">2.3.2.26</ecNumber>
    </recommendedName>
    <alternativeName>
        <fullName evidence="13">HECT domain and ankyrin repeat-containing E3 ubiquitin-protein ligase 1</fullName>
    </alternativeName>
    <alternativeName>
        <fullName evidence="12">HECT-type E3 ubiquitin transferase HACE1</fullName>
    </alternativeName>
</protein>
<evidence type="ECO:0000313" key="19">
    <source>
        <dbReference type="Proteomes" id="UP000572268"/>
    </source>
</evidence>
<feature type="compositionally biased region" description="Low complexity" evidence="16">
    <location>
        <begin position="20"/>
        <end position="34"/>
    </location>
</feature>
<comment type="pathway">
    <text evidence="3">Protein modification; protein ubiquitination.</text>
</comment>
<evidence type="ECO:0000256" key="3">
    <source>
        <dbReference type="ARBA" id="ARBA00004906"/>
    </source>
</evidence>
<evidence type="ECO:0000256" key="5">
    <source>
        <dbReference type="ARBA" id="ARBA00022679"/>
    </source>
</evidence>